<dbReference type="Pfam" id="PF05050">
    <property type="entry name" value="Methyltransf_21"/>
    <property type="match status" value="1"/>
</dbReference>
<dbReference type="InterPro" id="IPR052514">
    <property type="entry name" value="SAM-dependent_MTase"/>
</dbReference>
<name>A0ABV6DYF2_9ACTN</name>
<dbReference type="GO" id="GO:0008168">
    <property type="term" value="F:methyltransferase activity"/>
    <property type="evidence" value="ECO:0007669"/>
    <property type="project" value="UniProtKB-KW"/>
</dbReference>
<organism evidence="2 3">
    <name type="scientific">Nocardioides zeicaulis</name>
    <dbReference type="NCBI Taxonomy" id="1776857"/>
    <lineage>
        <taxon>Bacteria</taxon>
        <taxon>Bacillati</taxon>
        <taxon>Actinomycetota</taxon>
        <taxon>Actinomycetes</taxon>
        <taxon>Propionibacteriales</taxon>
        <taxon>Nocardioidaceae</taxon>
        <taxon>Nocardioides</taxon>
    </lineage>
</organism>
<dbReference type="EMBL" id="JBHLXH010000001">
    <property type="protein sequence ID" value="MFC0221624.1"/>
    <property type="molecule type" value="Genomic_DNA"/>
</dbReference>
<dbReference type="RefSeq" id="WP_378517301.1">
    <property type="nucleotide sequence ID" value="NZ_CBCSDI010000006.1"/>
</dbReference>
<gene>
    <name evidence="2" type="ORF">ACFFJG_03940</name>
</gene>
<proteinExistence type="predicted"/>
<evidence type="ECO:0000313" key="3">
    <source>
        <dbReference type="Proteomes" id="UP001589698"/>
    </source>
</evidence>
<sequence>MGLESTARAWALQHGLQRSRAVVAAYRGLARVRFRGSWDEPVAFRGHHFRIGQDLTLYPAVHSGGFEAEELDTLLPLVPEDATVWDVGANIGIYAVLLGAAAHRGRVEAFEPVPATHQRLVDNVAANHVTNVRTHFVALSDSVGTARMAVHPDAHGCDQIGGIDLEPGVESIDVPTTTGEEFLRAHGGADPDVVKVDIEGHEPQFLAGAWGMFERRRPLLMMEVNPTAWTSAEQVRLWQSTMDDLFALYGTAQWFEATTPREVTSLDVAALEDTRAYTVLFTGRPR</sequence>
<keyword evidence="3" id="KW-1185">Reference proteome</keyword>
<keyword evidence="2" id="KW-0489">Methyltransferase</keyword>
<dbReference type="Proteomes" id="UP001589698">
    <property type="component" value="Unassembled WGS sequence"/>
</dbReference>
<dbReference type="InterPro" id="IPR006342">
    <property type="entry name" value="FkbM_mtfrase"/>
</dbReference>
<dbReference type="PANTHER" id="PTHR34203:SF15">
    <property type="entry name" value="SLL1173 PROTEIN"/>
    <property type="match status" value="1"/>
</dbReference>
<dbReference type="NCBIfam" id="TIGR01444">
    <property type="entry name" value="fkbM_fam"/>
    <property type="match status" value="1"/>
</dbReference>
<evidence type="ECO:0000259" key="1">
    <source>
        <dbReference type="Pfam" id="PF05050"/>
    </source>
</evidence>
<dbReference type="EC" id="2.1.1.-" evidence="2"/>
<dbReference type="InterPro" id="IPR029063">
    <property type="entry name" value="SAM-dependent_MTases_sf"/>
</dbReference>
<dbReference type="PANTHER" id="PTHR34203">
    <property type="entry name" value="METHYLTRANSFERASE, FKBM FAMILY PROTEIN"/>
    <property type="match status" value="1"/>
</dbReference>
<protein>
    <submittedName>
        <fullName evidence="2">FkbM family methyltransferase</fullName>
        <ecNumber evidence="2">2.1.1.-</ecNumber>
    </submittedName>
</protein>
<feature type="domain" description="Methyltransferase FkbM" evidence="1">
    <location>
        <begin position="86"/>
        <end position="238"/>
    </location>
</feature>
<dbReference type="SUPFAM" id="SSF53335">
    <property type="entry name" value="S-adenosyl-L-methionine-dependent methyltransferases"/>
    <property type="match status" value="1"/>
</dbReference>
<keyword evidence="2" id="KW-0808">Transferase</keyword>
<reference evidence="2 3" key="1">
    <citation type="submission" date="2024-09" db="EMBL/GenBank/DDBJ databases">
        <authorList>
            <person name="Sun Q."/>
            <person name="Mori K."/>
        </authorList>
    </citation>
    <scope>NUCLEOTIDE SEQUENCE [LARGE SCALE GENOMIC DNA]</scope>
    <source>
        <strain evidence="2 3">CCM 8654</strain>
    </source>
</reference>
<dbReference type="GO" id="GO:0032259">
    <property type="term" value="P:methylation"/>
    <property type="evidence" value="ECO:0007669"/>
    <property type="project" value="UniProtKB-KW"/>
</dbReference>
<dbReference type="Gene3D" id="3.40.50.150">
    <property type="entry name" value="Vaccinia Virus protein VP39"/>
    <property type="match status" value="1"/>
</dbReference>
<evidence type="ECO:0000313" key="2">
    <source>
        <dbReference type="EMBL" id="MFC0221624.1"/>
    </source>
</evidence>
<accession>A0ABV6DYF2</accession>
<comment type="caution">
    <text evidence="2">The sequence shown here is derived from an EMBL/GenBank/DDBJ whole genome shotgun (WGS) entry which is preliminary data.</text>
</comment>